<dbReference type="Gene3D" id="2.40.50.90">
    <property type="match status" value="1"/>
</dbReference>
<accession>A0A7W9ZEZ5</accession>
<feature type="transmembrane region" description="Helical" evidence="2">
    <location>
        <begin position="428"/>
        <end position="449"/>
    </location>
</feature>
<feature type="transmembrane region" description="Helical" evidence="2">
    <location>
        <begin position="469"/>
        <end position="486"/>
    </location>
</feature>
<gene>
    <name evidence="3" type="ORF">FHS48_001620</name>
</gene>
<feature type="region of interest" description="Disordered" evidence="1">
    <location>
        <begin position="1"/>
        <end position="33"/>
    </location>
</feature>
<evidence type="ECO:0000313" key="4">
    <source>
        <dbReference type="Proteomes" id="UP000544872"/>
    </source>
</evidence>
<evidence type="ECO:0000313" key="3">
    <source>
        <dbReference type="EMBL" id="MBB6210205.1"/>
    </source>
</evidence>
<keyword evidence="2" id="KW-0812">Transmembrane</keyword>
<dbReference type="Proteomes" id="UP000544872">
    <property type="component" value="Unassembled WGS sequence"/>
</dbReference>
<evidence type="ECO:0000256" key="1">
    <source>
        <dbReference type="SAM" id="MobiDB-lite"/>
    </source>
</evidence>
<keyword evidence="2" id="KW-0472">Membrane</keyword>
<evidence type="ECO:0000256" key="2">
    <source>
        <dbReference type="SAM" id="Phobius"/>
    </source>
</evidence>
<keyword evidence="2" id="KW-1133">Transmembrane helix</keyword>
<reference evidence="3 4" key="1">
    <citation type="submission" date="2020-08" db="EMBL/GenBank/DDBJ databases">
        <title>Genomic Encyclopedia of Type Strains, Phase IV (KMG-IV): sequencing the most valuable type-strain genomes for metagenomic binning, comparative biology and taxonomic classification.</title>
        <authorList>
            <person name="Goeker M."/>
        </authorList>
    </citation>
    <scope>NUCLEOTIDE SEQUENCE [LARGE SCALE GENOMIC DNA]</scope>
    <source>
        <strain evidence="3 4">DSM 11590</strain>
    </source>
</reference>
<dbReference type="RefSeq" id="WP_184263048.1">
    <property type="nucleotide sequence ID" value="NZ_JACIIX010000005.1"/>
</dbReference>
<feature type="region of interest" description="Disordered" evidence="1">
    <location>
        <begin position="526"/>
        <end position="554"/>
    </location>
</feature>
<protein>
    <submittedName>
        <fullName evidence="3">Uncharacterized protein</fullName>
    </submittedName>
</protein>
<proteinExistence type="predicted"/>
<dbReference type="AlphaFoldDB" id="A0A7W9ZEZ5"/>
<name>A0A7W9ZEZ5_NOVIT</name>
<organism evidence="3 4">
    <name type="scientific">Novispirillum itersonii</name>
    <name type="common">Aquaspirillum itersonii</name>
    <dbReference type="NCBI Taxonomy" id="189"/>
    <lineage>
        <taxon>Bacteria</taxon>
        <taxon>Pseudomonadati</taxon>
        <taxon>Pseudomonadota</taxon>
        <taxon>Alphaproteobacteria</taxon>
        <taxon>Rhodospirillales</taxon>
        <taxon>Novispirillaceae</taxon>
        <taxon>Novispirillum</taxon>
    </lineage>
</organism>
<feature type="compositionally biased region" description="Pro residues" evidence="1">
    <location>
        <begin position="526"/>
        <end position="538"/>
    </location>
</feature>
<feature type="compositionally biased region" description="Basic and acidic residues" evidence="1">
    <location>
        <begin position="20"/>
        <end position="33"/>
    </location>
</feature>
<comment type="caution">
    <text evidence="3">The sequence shown here is derived from an EMBL/GenBank/DDBJ whole genome shotgun (WGS) entry which is preliminary data.</text>
</comment>
<dbReference type="EMBL" id="JACIIX010000005">
    <property type="protein sequence ID" value="MBB6210205.1"/>
    <property type="molecule type" value="Genomic_DNA"/>
</dbReference>
<dbReference type="SUPFAM" id="SSF50199">
    <property type="entry name" value="Staphylococcal nuclease"/>
    <property type="match status" value="1"/>
</dbReference>
<feature type="compositionally biased region" description="Low complexity" evidence="1">
    <location>
        <begin position="539"/>
        <end position="548"/>
    </location>
</feature>
<dbReference type="InterPro" id="IPR035437">
    <property type="entry name" value="SNase_OB-fold_sf"/>
</dbReference>
<feature type="compositionally biased region" description="Polar residues" evidence="1">
    <location>
        <begin position="1"/>
        <end position="13"/>
    </location>
</feature>
<feature type="transmembrane region" description="Helical" evidence="2">
    <location>
        <begin position="397"/>
        <end position="416"/>
    </location>
</feature>
<keyword evidence="4" id="KW-1185">Reference proteome</keyword>
<sequence length="663" mass="71324">MTQTSQSISTPTVRLSRYPRFQEKEPPLSDDWRFPHLSADIRDRISATGGDPGQYTMTDQGTDTGTVKVTETWTVNIRSESGITAGNKTGGTVEASSAAGMSRLAQNFADQILDGQAAKILLDRLAQQKKGVLTPASHINDLVTEAFSHCHECKNCWGDGRVACTTCHGLGTITETVYETVNGQQQPRRASRICSNCSGGWRACGTCNRTGLLTDWIQVEAYATPAYSHCGSEETSARCQALLTETDTNTVIRAFPCFTDRSPEASGPATVIRRFSGKATVTFMAVTSPRQSCWTVWGVGPTAQYLNPPPILDELLEDGIRQFSKVEYFRRRERLKVLDNVRKVPLLEEMLRQNAKAPKVPPAENFSAVAHDLVSPDVAKGAGNDIVKLQKGVCPRYAADLWTLIGLYMVTALFIVGNHRTLFPNDEIWILSGLAAYVAGGIICCALTLYRRSSVPQEYRGPMQEWKPALLVLGLVIALGTLSTVASKQMKSITAPAAELLSQFTPDDVKIFEGLFPPKPPISPLMPAPAPALTPPARSPAATRAPGPVSSTARPAVLSGSATLIDTATVQIEGTRVPLSGLDAVHHPVTEAGLRQYLSVVGPLRCTPAGAGYTCQTETGADFAEVIVMAGYAKVQKGARRNLSAAEAEARKARAGVWGLSPQ</sequence>